<evidence type="ECO:0000313" key="6">
    <source>
        <dbReference type="EMBL" id="QJD84433.1"/>
    </source>
</evidence>
<sequence>MRNTIKQGKKTGLLIGALALVIALSACTSSGGKKDAAVQGLDREDKGALKVAYFNEEAFYMQYGNAFQAMFPNVQLEVVSTESVFNAEDPVEEMEKLIAEQQPDALYLTEEQYAELAKKGLLYDLEAVVKQDEFGLDGFQPSVIELLKARGGGKLFGLSPSFASQALYYNKDMFDKHGIPYPTDGMSWEEVMQLAARFPVKKDGDDALNGLYQSSSNTFDLIRTIGEAKGLMYADADAGTVSIDSPEWKAIFQSVIEGYKSGSISMPSDSGGTGPGATVSMRGMGGKTMVFGGDSMKFVSGQAAMTIDSPMIMMFMGGMKMGGFSTSVGAAKKANSSTAKGQSVSPAKELNWDVVTMPVDPSQPDVTGSMSLDSVFSINASSENIPAAWEFLKYANGEQLAKTGSKSSPSLSSRPAFKKEVEGKNIDAFYALEANTQLLLQTMPAGFQDSFAQMASGQIKKAVDGSQSVDEVLKTIQTQGQDLLTKAKVEAEQ</sequence>
<reference evidence="6 7" key="1">
    <citation type="submission" date="2020-04" db="EMBL/GenBank/DDBJ databases">
        <title>Genome sequencing of novel species.</title>
        <authorList>
            <person name="Heo J."/>
            <person name="Kim S.-J."/>
            <person name="Kim J.-S."/>
            <person name="Hong S.-B."/>
            <person name="Kwon S.-W."/>
        </authorList>
    </citation>
    <scope>NUCLEOTIDE SEQUENCE [LARGE SCALE GENOMIC DNA]</scope>
    <source>
        <strain evidence="6 7">MFER-1</strain>
    </source>
</reference>
<evidence type="ECO:0000313" key="7">
    <source>
        <dbReference type="Proteomes" id="UP000502248"/>
    </source>
</evidence>
<dbReference type="PROSITE" id="PS51257">
    <property type="entry name" value="PROKAR_LIPOPROTEIN"/>
    <property type="match status" value="1"/>
</dbReference>
<dbReference type="InterPro" id="IPR050490">
    <property type="entry name" value="Bact_solute-bd_prot1"/>
</dbReference>
<dbReference type="EMBL" id="CP051680">
    <property type="protein sequence ID" value="QJD84433.1"/>
    <property type="molecule type" value="Genomic_DNA"/>
</dbReference>
<feature type="signal peptide" evidence="5">
    <location>
        <begin position="1"/>
        <end position="28"/>
    </location>
</feature>
<dbReference type="PANTHER" id="PTHR43649">
    <property type="entry name" value="ARABINOSE-BINDING PROTEIN-RELATED"/>
    <property type="match status" value="1"/>
</dbReference>
<protein>
    <submittedName>
        <fullName evidence="6">Extracellular solute-binding protein</fullName>
    </submittedName>
</protein>
<accession>A0A7Z2VJP0</accession>
<dbReference type="Proteomes" id="UP000502248">
    <property type="component" value="Chromosome"/>
</dbReference>
<dbReference type="GO" id="GO:0030313">
    <property type="term" value="C:cell envelope"/>
    <property type="evidence" value="ECO:0007669"/>
    <property type="project" value="UniProtKB-SubCell"/>
</dbReference>
<dbReference type="InterPro" id="IPR006059">
    <property type="entry name" value="SBP"/>
</dbReference>
<evidence type="ECO:0000256" key="1">
    <source>
        <dbReference type="ARBA" id="ARBA00004196"/>
    </source>
</evidence>
<dbReference type="Gene3D" id="3.40.190.10">
    <property type="entry name" value="Periplasmic binding protein-like II"/>
    <property type="match status" value="1"/>
</dbReference>
<gene>
    <name evidence="6" type="ORF">HH215_15445</name>
</gene>
<dbReference type="PANTHER" id="PTHR43649:SF31">
    <property type="entry name" value="SN-GLYCEROL-3-PHOSPHATE-BINDING PERIPLASMIC PROTEIN UGPB"/>
    <property type="match status" value="1"/>
</dbReference>
<feature type="chain" id="PRO_5039226195" evidence="5">
    <location>
        <begin position="29"/>
        <end position="493"/>
    </location>
</feature>
<keyword evidence="4 5" id="KW-0732">Signal</keyword>
<dbReference type="KEGG" id="cheb:HH215_15445"/>
<dbReference type="RefSeq" id="WP_169280717.1">
    <property type="nucleotide sequence ID" value="NZ_CP051680.1"/>
</dbReference>
<dbReference type="SUPFAM" id="SSF53850">
    <property type="entry name" value="Periplasmic binding protein-like II"/>
    <property type="match status" value="1"/>
</dbReference>
<comment type="subcellular location">
    <subcellularLocation>
        <location evidence="1">Cell envelope</location>
    </subcellularLocation>
</comment>
<organism evidence="6 7">
    <name type="scientific">Cohnella herbarum</name>
    <dbReference type="NCBI Taxonomy" id="2728023"/>
    <lineage>
        <taxon>Bacteria</taxon>
        <taxon>Bacillati</taxon>
        <taxon>Bacillota</taxon>
        <taxon>Bacilli</taxon>
        <taxon>Bacillales</taxon>
        <taxon>Paenibacillaceae</taxon>
        <taxon>Cohnella</taxon>
    </lineage>
</organism>
<evidence type="ECO:0000256" key="3">
    <source>
        <dbReference type="ARBA" id="ARBA00022448"/>
    </source>
</evidence>
<comment type="similarity">
    <text evidence="2">Belongs to the bacterial solute-binding protein 1 family.</text>
</comment>
<evidence type="ECO:0000256" key="4">
    <source>
        <dbReference type="ARBA" id="ARBA00022729"/>
    </source>
</evidence>
<evidence type="ECO:0000256" key="5">
    <source>
        <dbReference type="SAM" id="SignalP"/>
    </source>
</evidence>
<keyword evidence="7" id="KW-1185">Reference proteome</keyword>
<name>A0A7Z2VJP0_9BACL</name>
<dbReference type="AlphaFoldDB" id="A0A7Z2VJP0"/>
<dbReference type="Pfam" id="PF13416">
    <property type="entry name" value="SBP_bac_8"/>
    <property type="match status" value="1"/>
</dbReference>
<proteinExistence type="inferred from homology"/>
<evidence type="ECO:0000256" key="2">
    <source>
        <dbReference type="ARBA" id="ARBA00008520"/>
    </source>
</evidence>
<keyword evidence="3" id="KW-0813">Transport</keyword>